<keyword evidence="2" id="KW-1185">Reference proteome</keyword>
<protein>
    <recommendedName>
        <fullName evidence="3">Invasion associated locus B family protein</fullName>
    </recommendedName>
</protein>
<dbReference type="Gene3D" id="2.60.40.1880">
    <property type="entry name" value="Invasion associated locus B (IalB) protein"/>
    <property type="match status" value="1"/>
</dbReference>
<dbReference type="Proteomes" id="UP001165667">
    <property type="component" value="Unassembled WGS sequence"/>
</dbReference>
<reference evidence="1" key="1">
    <citation type="submission" date="2022-05" db="EMBL/GenBank/DDBJ databases">
        <authorList>
            <person name="Pankratov T."/>
        </authorList>
    </citation>
    <scope>NUCLEOTIDE SEQUENCE</scope>
    <source>
        <strain evidence="1">BP6-180914</strain>
    </source>
</reference>
<organism evidence="1 2">
    <name type="scientific">Lichenifustis flavocetrariae</name>
    <dbReference type="NCBI Taxonomy" id="2949735"/>
    <lineage>
        <taxon>Bacteria</taxon>
        <taxon>Pseudomonadati</taxon>
        <taxon>Pseudomonadota</taxon>
        <taxon>Alphaproteobacteria</taxon>
        <taxon>Hyphomicrobiales</taxon>
        <taxon>Lichenihabitantaceae</taxon>
        <taxon>Lichenifustis</taxon>
    </lineage>
</organism>
<accession>A0AA41Z2Z8</accession>
<evidence type="ECO:0008006" key="3">
    <source>
        <dbReference type="Google" id="ProtNLM"/>
    </source>
</evidence>
<comment type="caution">
    <text evidence="1">The sequence shown here is derived from an EMBL/GenBank/DDBJ whole genome shotgun (WGS) entry which is preliminary data.</text>
</comment>
<proteinExistence type="predicted"/>
<dbReference type="AlphaFoldDB" id="A0AA41Z2Z8"/>
<gene>
    <name evidence="1" type="ORF">M8523_28300</name>
</gene>
<dbReference type="EMBL" id="JAMOIM010000034">
    <property type="protein sequence ID" value="MCW6511865.1"/>
    <property type="molecule type" value="Genomic_DNA"/>
</dbReference>
<evidence type="ECO:0000313" key="1">
    <source>
        <dbReference type="EMBL" id="MCW6511865.1"/>
    </source>
</evidence>
<dbReference type="RefSeq" id="WP_282588244.1">
    <property type="nucleotide sequence ID" value="NZ_JAMOIM010000034.1"/>
</dbReference>
<sequence length="189" mass="20437">MSNLSSSKPSRSTLPVAVFAMALVVLSLLFGSMFLAAAPAPTDHQTFGAWNVSCRADAMSDQKLCTNGSTRRIPYPIGATHLDVEVVAMPQGQKEVFLDNPNFAWAMTQIIMRVDDGAVDTLACGQVNGKSCILAPSSRDLLLDRIENAKTLRIRMTIFGGKSFDFVYDLTGYSSAQRAFEAAASTYLN</sequence>
<dbReference type="InterPro" id="IPR038696">
    <property type="entry name" value="IalB_sf"/>
</dbReference>
<evidence type="ECO:0000313" key="2">
    <source>
        <dbReference type="Proteomes" id="UP001165667"/>
    </source>
</evidence>
<name>A0AA41Z2Z8_9HYPH</name>